<dbReference type="PANTHER" id="PTHR11748:SF119">
    <property type="entry name" value="D-2-HYDROXYGLUTARATE DEHYDROGENASE"/>
    <property type="match status" value="1"/>
</dbReference>
<protein>
    <submittedName>
        <fullName evidence="4">FAD/FMN-containing dehydrogenase</fullName>
    </submittedName>
</protein>
<accession>A0A1H3XLM9</accession>
<dbReference type="GO" id="GO:0004458">
    <property type="term" value="F:D-lactate dehydrogenase (cytochrome) activity"/>
    <property type="evidence" value="ECO:0007669"/>
    <property type="project" value="TreeGrafter"/>
</dbReference>
<dbReference type="GO" id="GO:0071949">
    <property type="term" value="F:FAD binding"/>
    <property type="evidence" value="ECO:0007669"/>
    <property type="project" value="InterPro"/>
</dbReference>
<evidence type="ECO:0000256" key="1">
    <source>
        <dbReference type="ARBA" id="ARBA00022630"/>
    </source>
</evidence>
<dbReference type="SUPFAM" id="SSF55103">
    <property type="entry name" value="FAD-linked oxidases, C-terminal domain"/>
    <property type="match status" value="1"/>
</dbReference>
<dbReference type="Pfam" id="PF01565">
    <property type="entry name" value="FAD_binding_4"/>
    <property type="match status" value="1"/>
</dbReference>
<dbReference type="AlphaFoldDB" id="A0A1H3XLM9"/>
<dbReference type="EMBL" id="FNQM01000002">
    <property type="protein sequence ID" value="SEA00233.1"/>
    <property type="molecule type" value="Genomic_DNA"/>
</dbReference>
<name>A0A1H3XLM9_9RHOB</name>
<gene>
    <name evidence="4" type="ORF">SAMN05444370_102478</name>
</gene>
<feature type="domain" description="FAD-binding PCMH-type" evidence="3">
    <location>
        <begin position="45"/>
        <end position="219"/>
    </location>
</feature>
<dbReference type="Gene3D" id="3.30.465.10">
    <property type="match status" value="1"/>
</dbReference>
<dbReference type="GO" id="GO:1903457">
    <property type="term" value="P:lactate catabolic process"/>
    <property type="evidence" value="ECO:0007669"/>
    <property type="project" value="TreeGrafter"/>
</dbReference>
<dbReference type="InterPro" id="IPR036318">
    <property type="entry name" value="FAD-bd_PCMH-like_sf"/>
</dbReference>
<dbReference type="PROSITE" id="PS51387">
    <property type="entry name" value="FAD_PCMH"/>
    <property type="match status" value="1"/>
</dbReference>
<evidence type="ECO:0000313" key="5">
    <source>
        <dbReference type="Proteomes" id="UP000198703"/>
    </source>
</evidence>
<keyword evidence="2" id="KW-0274">FAD</keyword>
<proteinExistence type="predicted"/>
<dbReference type="Proteomes" id="UP000198703">
    <property type="component" value="Unassembled WGS sequence"/>
</dbReference>
<dbReference type="InterPro" id="IPR016166">
    <property type="entry name" value="FAD-bd_PCMH"/>
</dbReference>
<dbReference type="InterPro" id="IPR016169">
    <property type="entry name" value="FAD-bd_PCMH_sub2"/>
</dbReference>
<dbReference type="OrthoDB" id="9811261at2"/>
<evidence type="ECO:0000256" key="2">
    <source>
        <dbReference type="ARBA" id="ARBA00022827"/>
    </source>
</evidence>
<evidence type="ECO:0000259" key="3">
    <source>
        <dbReference type="PROSITE" id="PS51387"/>
    </source>
</evidence>
<sequence>MTAARPDIAGCKAALAGLDIDDTPATVKQKSRDFFWYSPVLKARMDHLTADFVVAPRDADELRRALAAAYAHDVPVTTRGAGTGNYGQAMPLAGGMVLHMKHFDRVLEIAPGRVRAEAGAIIAGIDRQTRAQSGQELRMHPSTAQTATIGGFVAGGSGGVGSIRWGGLRDAGNLLSLTLVTCEAEPRTLRLTGDDIHKASHAYGVNGVITEVEAPLAPAYEWRDVLLGFDTWREANAFAYALGHQDGMLLKQLCTVAAPIGQNFFKRHARFIGPHDHLVVAMAAPNAMGALDAFAARWPSARVLFRSDRDATEGLPPAYELGWNHTTLRALRVDPSITYLQVLYGEPTVEKIVEMAEVYGDEVPGHVEFVRFDGRVRGMGLPLVRFTDEARLDAIVAGHEARGCPVFNPHRYTLEEGGMKQSDPAQLGFKRETDPKGLLNPGKMIAWDDPDHDFAAQGFYLFPGMAAQ</sequence>
<organism evidence="4 5">
    <name type="scientific">Rubrimonas cliftonensis</name>
    <dbReference type="NCBI Taxonomy" id="89524"/>
    <lineage>
        <taxon>Bacteria</taxon>
        <taxon>Pseudomonadati</taxon>
        <taxon>Pseudomonadota</taxon>
        <taxon>Alphaproteobacteria</taxon>
        <taxon>Rhodobacterales</taxon>
        <taxon>Paracoccaceae</taxon>
        <taxon>Rubrimonas</taxon>
    </lineage>
</organism>
<keyword evidence="1" id="KW-0285">Flavoprotein</keyword>
<dbReference type="GO" id="GO:0008720">
    <property type="term" value="F:D-lactate dehydrogenase (NAD+) activity"/>
    <property type="evidence" value="ECO:0007669"/>
    <property type="project" value="TreeGrafter"/>
</dbReference>
<dbReference type="PANTHER" id="PTHR11748">
    <property type="entry name" value="D-LACTATE DEHYDROGENASE"/>
    <property type="match status" value="1"/>
</dbReference>
<evidence type="ECO:0000313" key="4">
    <source>
        <dbReference type="EMBL" id="SEA00233.1"/>
    </source>
</evidence>
<dbReference type="InterPro" id="IPR006094">
    <property type="entry name" value="Oxid_FAD_bind_N"/>
</dbReference>
<dbReference type="STRING" id="89524.SAMN05444370_102478"/>
<keyword evidence="5" id="KW-1185">Reference proteome</keyword>
<dbReference type="InterPro" id="IPR016164">
    <property type="entry name" value="FAD-linked_Oxase-like_C"/>
</dbReference>
<reference evidence="4 5" key="1">
    <citation type="submission" date="2016-10" db="EMBL/GenBank/DDBJ databases">
        <authorList>
            <person name="de Groot N.N."/>
        </authorList>
    </citation>
    <scope>NUCLEOTIDE SEQUENCE [LARGE SCALE GENOMIC DNA]</scope>
    <source>
        <strain evidence="4 5">DSM 15345</strain>
    </source>
</reference>
<dbReference type="SUPFAM" id="SSF56176">
    <property type="entry name" value="FAD-binding/transporter-associated domain-like"/>
    <property type="match status" value="1"/>
</dbReference>
<dbReference type="RefSeq" id="WP_093249692.1">
    <property type="nucleotide sequence ID" value="NZ_FNQM01000002.1"/>
</dbReference>